<sequence length="390" mass="42965">MPAEESCIATVKEDTGDSRQESDGSSLDTRTGIYSSLFQFGEYHRTPSSPNLHTASFVLSQFPHPYHADSRVAFIDAVSNRQLTYGQLRRSIRALASGLHHVGINKGDVFFVLSPKSLSYPVICLVIFLIGAVLSPANPINTASEIAKQVGDSGAKLAISAPEELHKLVQTGVSTIITSHGHGGYTVLLRHLRNKQGCSINACKFHSHNQTPEMRFDMEAMIDAIQAHKVNNIPAVPPVILGLVKQGRLGSRLASLRRVGSGAAPLSKEVTSAFRERFPWVQLRQGSGLTETSGEATFFVSDEQAKARPEATATILDKDGWLRTGDLGYFDENEFHYIVDRIKELIKHNGCQVAPAELEAVLLSHSQFWMLQFYRELQPQKCLLSLFLLL</sequence>
<protein>
    <recommendedName>
        <fullName evidence="3">AMP-dependent synthetase/ligase domain-containing protein</fullName>
    </recommendedName>
</protein>
<dbReference type="EMBL" id="BPVZ01000104">
    <property type="protein sequence ID" value="GKV34219.1"/>
    <property type="molecule type" value="Genomic_DNA"/>
</dbReference>
<evidence type="ECO:0000256" key="1">
    <source>
        <dbReference type="ARBA" id="ARBA00022598"/>
    </source>
</evidence>
<comment type="caution">
    <text evidence="4">The sequence shown here is derived from an EMBL/GenBank/DDBJ whole genome shotgun (WGS) entry which is preliminary data.</text>
</comment>
<evidence type="ECO:0000313" key="5">
    <source>
        <dbReference type="Proteomes" id="UP001054252"/>
    </source>
</evidence>
<reference evidence="4 5" key="1">
    <citation type="journal article" date="2021" name="Commun. Biol.">
        <title>The genome of Shorea leprosula (Dipterocarpaceae) highlights the ecological relevance of drought in aseasonal tropical rainforests.</title>
        <authorList>
            <person name="Ng K.K.S."/>
            <person name="Kobayashi M.J."/>
            <person name="Fawcett J.A."/>
            <person name="Hatakeyama M."/>
            <person name="Paape T."/>
            <person name="Ng C.H."/>
            <person name="Ang C.C."/>
            <person name="Tnah L.H."/>
            <person name="Lee C.T."/>
            <person name="Nishiyama T."/>
            <person name="Sese J."/>
            <person name="O'Brien M.J."/>
            <person name="Copetti D."/>
            <person name="Mohd Noor M.I."/>
            <person name="Ong R.C."/>
            <person name="Putra M."/>
            <person name="Sireger I.Z."/>
            <person name="Indrioko S."/>
            <person name="Kosugi Y."/>
            <person name="Izuno A."/>
            <person name="Isagi Y."/>
            <person name="Lee S.L."/>
            <person name="Shimizu K.K."/>
        </authorList>
    </citation>
    <scope>NUCLEOTIDE SEQUENCE [LARGE SCALE GENOMIC DNA]</scope>
    <source>
        <strain evidence="4">214</strain>
    </source>
</reference>
<dbReference type="Proteomes" id="UP001054252">
    <property type="component" value="Unassembled WGS sequence"/>
</dbReference>
<evidence type="ECO:0000256" key="2">
    <source>
        <dbReference type="SAM" id="MobiDB-lite"/>
    </source>
</evidence>
<dbReference type="AlphaFoldDB" id="A0AAV5LAE7"/>
<dbReference type="InterPro" id="IPR000873">
    <property type="entry name" value="AMP-dep_synth/lig_dom"/>
</dbReference>
<accession>A0AAV5LAE7</accession>
<evidence type="ECO:0000313" key="4">
    <source>
        <dbReference type="EMBL" id="GKV34219.1"/>
    </source>
</evidence>
<feature type="region of interest" description="Disordered" evidence="2">
    <location>
        <begin position="1"/>
        <end position="28"/>
    </location>
</feature>
<proteinExistence type="predicted"/>
<dbReference type="InterPro" id="IPR042099">
    <property type="entry name" value="ANL_N_sf"/>
</dbReference>
<gene>
    <name evidence="4" type="ORF">SLEP1_g42613</name>
</gene>
<dbReference type="PANTHER" id="PTHR24096">
    <property type="entry name" value="LONG-CHAIN-FATTY-ACID--COA LIGASE"/>
    <property type="match status" value="1"/>
</dbReference>
<dbReference type="SUPFAM" id="SSF56801">
    <property type="entry name" value="Acetyl-CoA synthetase-like"/>
    <property type="match status" value="1"/>
</dbReference>
<dbReference type="Gene3D" id="3.40.50.12780">
    <property type="entry name" value="N-terminal domain of ligase-like"/>
    <property type="match status" value="1"/>
</dbReference>
<dbReference type="Gene3D" id="3.40.50.980">
    <property type="match status" value="1"/>
</dbReference>
<feature type="domain" description="AMP-dependent synthetase/ligase" evidence="3">
    <location>
        <begin position="70"/>
        <end position="170"/>
    </location>
</feature>
<dbReference type="GO" id="GO:0016405">
    <property type="term" value="F:CoA-ligase activity"/>
    <property type="evidence" value="ECO:0007669"/>
    <property type="project" value="TreeGrafter"/>
</dbReference>
<feature type="compositionally biased region" description="Basic and acidic residues" evidence="2">
    <location>
        <begin position="11"/>
        <end position="22"/>
    </location>
</feature>
<dbReference type="Pfam" id="PF00501">
    <property type="entry name" value="AMP-binding"/>
    <property type="match status" value="2"/>
</dbReference>
<dbReference type="PANTHER" id="PTHR24096:SF337">
    <property type="entry name" value="4-COUMARATE--COA LIGASE"/>
    <property type="match status" value="1"/>
</dbReference>
<name>A0AAV5LAE7_9ROSI</name>
<evidence type="ECO:0000259" key="3">
    <source>
        <dbReference type="Pfam" id="PF00501"/>
    </source>
</evidence>
<keyword evidence="1" id="KW-0436">Ligase</keyword>
<organism evidence="4 5">
    <name type="scientific">Rubroshorea leprosula</name>
    <dbReference type="NCBI Taxonomy" id="152421"/>
    <lineage>
        <taxon>Eukaryota</taxon>
        <taxon>Viridiplantae</taxon>
        <taxon>Streptophyta</taxon>
        <taxon>Embryophyta</taxon>
        <taxon>Tracheophyta</taxon>
        <taxon>Spermatophyta</taxon>
        <taxon>Magnoliopsida</taxon>
        <taxon>eudicotyledons</taxon>
        <taxon>Gunneridae</taxon>
        <taxon>Pentapetalae</taxon>
        <taxon>rosids</taxon>
        <taxon>malvids</taxon>
        <taxon>Malvales</taxon>
        <taxon>Dipterocarpaceae</taxon>
        <taxon>Rubroshorea</taxon>
    </lineage>
</organism>
<keyword evidence="5" id="KW-1185">Reference proteome</keyword>
<feature type="domain" description="AMP-dependent synthetase/ligase" evidence="3">
    <location>
        <begin position="214"/>
        <end position="308"/>
    </location>
</feature>
<dbReference type="Gene3D" id="2.30.38.10">
    <property type="entry name" value="Luciferase, Domain 3"/>
    <property type="match status" value="1"/>
</dbReference>